<dbReference type="VEuPathDB" id="FungiDB:MELLADRAFT_113850"/>
<proteinExistence type="predicted"/>
<name>F4SB87_MELLP</name>
<keyword evidence="2" id="KW-1185">Reference proteome</keyword>
<dbReference type="KEGG" id="mlr:MELLADRAFT_113850"/>
<dbReference type="GeneID" id="18925115"/>
<evidence type="ECO:0000313" key="1">
    <source>
        <dbReference type="EMBL" id="EGF98108.1"/>
    </source>
</evidence>
<dbReference type="HOGENOM" id="CLU_1652547_0_0_1"/>
<reference evidence="2" key="1">
    <citation type="journal article" date="2011" name="Proc. Natl. Acad. Sci. U.S.A.">
        <title>Obligate biotrophy features unraveled by the genomic analysis of rust fungi.</title>
        <authorList>
            <person name="Duplessis S."/>
            <person name="Cuomo C.A."/>
            <person name="Lin Y.-C."/>
            <person name="Aerts A."/>
            <person name="Tisserant E."/>
            <person name="Veneault-Fourrey C."/>
            <person name="Joly D.L."/>
            <person name="Hacquard S."/>
            <person name="Amselem J."/>
            <person name="Cantarel B.L."/>
            <person name="Chiu R."/>
            <person name="Coutinho P.M."/>
            <person name="Feau N."/>
            <person name="Field M."/>
            <person name="Frey P."/>
            <person name="Gelhaye E."/>
            <person name="Goldberg J."/>
            <person name="Grabherr M.G."/>
            <person name="Kodira C.D."/>
            <person name="Kohler A."/>
            <person name="Kuees U."/>
            <person name="Lindquist E.A."/>
            <person name="Lucas S.M."/>
            <person name="Mago R."/>
            <person name="Mauceli E."/>
            <person name="Morin E."/>
            <person name="Murat C."/>
            <person name="Pangilinan J.L."/>
            <person name="Park R."/>
            <person name="Pearson M."/>
            <person name="Quesneville H."/>
            <person name="Rouhier N."/>
            <person name="Sakthikumar S."/>
            <person name="Salamov A.A."/>
            <person name="Schmutz J."/>
            <person name="Selles B."/>
            <person name="Shapiro H."/>
            <person name="Tanguay P."/>
            <person name="Tuskan G.A."/>
            <person name="Henrissat B."/>
            <person name="Van de Peer Y."/>
            <person name="Rouze P."/>
            <person name="Ellis J.G."/>
            <person name="Dodds P.N."/>
            <person name="Schein J.E."/>
            <person name="Zhong S."/>
            <person name="Hamelin R.C."/>
            <person name="Grigoriev I.V."/>
            <person name="Szabo L.J."/>
            <person name="Martin F."/>
        </authorList>
    </citation>
    <scope>NUCLEOTIDE SEQUENCE [LARGE SCALE GENOMIC DNA]</scope>
    <source>
        <strain evidence="2">98AG31 / pathotype 3-4-7</strain>
    </source>
</reference>
<protein>
    <submittedName>
        <fullName evidence="1">Uncharacterized protein</fullName>
    </submittedName>
</protein>
<gene>
    <name evidence="1" type="ORF">MELLADRAFT_113850</name>
</gene>
<dbReference type="AlphaFoldDB" id="F4SB87"/>
<evidence type="ECO:0000313" key="2">
    <source>
        <dbReference type="Proteomes" id="UP000001072"/>
    </source>
</evidence>
<dbReference type="Proteomes" id="UP000001072">
    <property type="component" value="Unassembled WGS sequence"/>
</dbReference>
<accession>F4SB87</accession>
<sequence>MLASSRAAQLRLWRKIALKHHEETQPDSILAIFLQLGLSESANGPFSLVNKLLESCVPQGFVVPSDEVIEVIQDEESRHKSHPVGLMDLPLEVFDKIIEQLDCMATVQGWDIADEKRENRMLMSGPGDREPYFTYFYNHPPILNSFQTFALTSCEIYECC</sequence>
<dbReference type="InParanoid" id="F4SB87"/>
<dbReference type="RefSeq" id="XP_007418638.1">
    <property type="nucleotide sequence ID" value="XM_007418576.1"/>
</dbReference>
<organism evidence="2">
    <name type="scientific">Melampsora larici-populina (strain 98AG31 / pathotype 3-4-7)</name>
    <name type="common">Poplar leaf rust fungus</name>
    <dbReference type="NCBI Taxonomy" id="747676"/>
    <lineage>
        <taxon>Eukaryota</taxon>
        <taxon>Fungi</taxon>
        <taxon>Dikarya</taxon>
        <taxon>Basidiomycota</taxon>
        <taxon>Pucciniomycotina</taxon>
        <taxon>Pucciniomycetes</taxon>
        <taxon>Pucciniales</taxon>
        <taxon>Melampsoraceae</taxon>
        <taxon>Melampsora</taxon>
    </lineage>
</organism>
<dbReference type="EMBL" id="GL883185">
    <property type="protein sequence ID" value="EGF98108.1"/>
    <property type="molecule type" value="Genomic_DNA"/>
</dbReference>